<gene>
    <name evidence="2" type="primary">pyrR</name>
    <name evidence="2" type="ORF">EWU20_10695</name>
</gene>
<dbReference type="PANTHER" id="PTHR11608">
    <property type="entry name" value="BIFUNCTIONAL PROTEIN PYRR"/>
    <property type="match status" value="1"/>
</dbReference>
<comment type="caution">
    <text evidence="2">The sequence shown here is derived from an EMBL/GenBank/DDBJ whole genome shotgun (WGS) entry which is preliminary data.</text>
</comment>
<dbReference type="CDD" id="cd06223">
    <property type="entry name" value="PRTases_typeI"/>
    <property type="match status" value="1"/>
</dbReference>
<evidence type="ECO:0000313" key="2">
    <source>
        <dbReference type="EMBL" id="TBH71219.1"/>
    </source>
</evidence>
<dbReference type="InterPro" id="IPR000836">
    <property type="entry name" value="PRTase_dom"/>
</dbReference>
<evidence type="ECO:0000259" key="1">
    <source>
        <dbReference type="Pfam" id="PF00156"/>
    </source>
</evidence>
<organism evidence="2 3">
    <name type="scientific">Aquirufa antheringensis</name>
    <dbReference type="NCBI Taxonomy" id="2516559"/>
    <lineage>
        <taxon>Bacteria</taxon>
        <taxon>Pseudomonadati</taxon>
        <taxon>Bacteroidota</taxon>
        <taxon>Cytophagia</taxon>
        <taxon>Cytophagales</taxon>
        <taxon>Flectobacillaceae</taxon>
        <taxon>Aquirufa</taxon>
    </lineage>
</organism>
<keyword evidence="2" id="KW-0808">Transferase</keyword>
<feature type="domain" description="Phosphoribosyltransferase" evidence="1">
    <location>
        <begin position="6"/>
        <end position="152"/>
    </location>
</feature>
<name>A0A4Q9B8N0_9BACT</name>
<dbReference type="EMBL" id="SEWY01000005">
    <property type="protein sequence ID" value="TBH71219.1"/>
    <property type="molecule type" value="Genomic_DNA"/>
</dbReference>
<keyword evidence="3" id="KW-1185">Reference proteome</keyword>
<dbReference type="Gene3D" id="3.40.50.2020">
    <property type="match status" value="1"/>
</dbReference>
<reference evidence="2 3" key="1">
    <citation type="submission" date="2019-02" db="EMBL/GenBank/DDBJ databases">
        <title>Genome of a new Bacteroidetes strain.</title>
        <authorList>
            <person name="Pitt A."/>
        </authorList>
    </citation>
    <scope>NUCLEOTIDE SEQUENCE [LARGE SCALE GENOMIC DNA]</scope>
    <source>
        <strain evidence="2 3">103A-SOEBACH</strain>
    </source>
</reference>
<keyword evidence="2" id="KW-0328">Glycosyltransferase</keyword>
<dbReference type="Pfam" id="PF00156">
    <property type="entry name" value="Pribosyltran"/>
    <property type="match status" value="1"/>
</dbReference>
<dbReference type="OrthoDB" id="9802227at2"/>
<dbReference type="InterPro" id="IPR050137">
    <property type="entry name" value="PyrR_bifunctional"/>
</dbReference>
<dbReference type="RefSeq" id="WP_130896402.1">
    <property type="nucleotide sequence ID" value="NZ_CP049835.1"/>
</dbReference>
<dbReference type="EC" id="2.4.2.9" evidence="2"/>
<proteinExistence type="predicted"/>
<dbReference type="Proteomes" id="UP000293583">
    <property type="component" value="Unassembled WGS sequence"/>
</dbReference>
<protein>
    <submittedName>
        <fullName evidence="2">Bifunctional pyr operon transcriptional regulator/uracil phosphoribosyltransferase PyrR</fullName>
        <ecNumber evidence="2">2.4.2.9</ecNumber>
    </submittedName>
</protein>
<accession>A0A4Q9B8N0</accession>
<dbReference type="GO" id="GO:0004845">
    <property type="term" value="F:uracil phosphoribosyltransferase activity"/>
    <property type="evidence" value="ECO:0007669"/>
    <property type="project" value="UniProtKB-EC"/>
</dbReference>
<sequence length="180" mass="20469">MTRKLILSSPLLEITISRLCQELIENQINGIETVILGLQPRGIFFAERIAKELSKHLEKAPSVGKIDATFFRDDYRRRETVSPNSTDVPFLIENKRVILVDDVLATGRMVRAALDAMNSFGRPAKVELCVLIDRIYNRDLPINADYVGKSVNTLPTEKVLVEWTEQGHEADRIWLIPQPE</sequence>
<dbReference type="NCBIfam" id="NF003549">
    <property type="entry name" value="PRK05205.1-5"/>
    <property type="match status" value="1"/>
</dbReference>
<dbReference type="AlphaFoldDB" id="A0A4Q9B8N0"/>
<dbReference type="InterPro" id="IPR029057">
    <property type="entry name" value="PRTase-like"/>
</dbReference>
<dbReference type="SUPFAM" id="SSF53271">
    <property type="entry name" value="PRTase-like"/>
    <property type="match status" value="1"/>
</dbReference>
<evidence type="ECO:0000313" key="3">
    <source>
        <dbReference type="Proteomes" id="UP000293583"/>
    </source>
</evidence>
<dbReference type="PANTHER" id="PTHR11608:SF0">
    <property type="entry name" value="BIFUNCTIONAL PROTEIN PYRR"/>
    <property type="match status" value="1"/>
</dbReference>